<dbReference type="AlphaFoldDB" id="A0A8S2ET39"/>
<name>A0A8S2ET39_9BILA</name>
<dbReference type="EMBL" id="CAJOBA010038389">
    <property type="protein sequence ID" value="CAF4059987.1"/>
    <property type="molecule type" value="Genomic_DNA"/>
</dbReference>
<dbReference type="Proteomes" id="UP000682733">
    <property type="component" value="Unassembled WGS sequence"/>
</dbReference>
<organism evidence="2 4">
    <name type="scientific">Didymodactylos carnosus</name>
    <dbReference type="NCBI Taxonomy" id="1234261"/>
    <lineage>
        <taxon>Eukaryota</taxon>
        <taxon>Metazoa</taxon>
        <taxon>Spiralia</taxon>
        <taxon>Gnathifera</taxon>
        <taxon>Rotifera</taxon>
        <taxon>Eurotatoria</taxon>
        <taxon>Bdelloidea</taxon>
        <taxon>Philodinida</taxon>
        <taxon>Philodinidae</taxon>
        <taxon>Didymodactylos</taxon>
    </lineage>
</organism>
<evidence type="ECO:0000256" key="1">
    <source>
        <dbReference type="SAM" id="MobiDB-lite"/>
    </source>
</evidence>
<evidence type="ECO:0000313" key="2">
    <source>
        <dbReference type="EMBL" id="CAF1252854.1"/>
    </source>
</evidence>
<dbReference type="EMBL" id="CAJNOK010016836">
    <property type="protein sequence ID" value="CAF1252854.1"/>
    <property type="molecule type" value="Genomic_DNA"/>
</dbReference>
<gene>
    <name evidence="2" type="ORF">OVA965_LOCUS26360</name>
    <name evidence="3" type="ORF">TMI583_LOCUS27100</name>
</gene>
<proteinExistence type="predicted"/>
<dbReference type="Proteomes" id="UP000677228">
    <property type="component" value="Unassembled WGS sequence"/>
</dbReference>
<sequence>MQELQLHTYRQVKEINLFSSSSTEAANLKEYWARHGHLKVSVFNMDKLEFELSHRNLEYCVNKLANDPTNNCHKQMGILANELERAIESFKIDNEGQQETRQNHTNDEEQQECSEDETNNEGQPK</sequence>
<reference evidence="2" key="1">
    <citation type="submission" date="2021-02" db="EMBL/GenBank/DDBJ databases">
        <authorList>
            <person name="Nowell W R."/>
        </authorList>
    </citation>
    <scope>NUCLEOTIDE SEQUENCE</scope>
</reference>
<evidence type="ECO:0000313" key="3">
    <source>
        <dbReference type="EMBL" id="CAF4059987.1"/>
    </source>
</evidence>
<accession>A0A8S2ET39</accession>
<feature type="region of interest" description="Disordered" evidence="1">
    <location>
        <begin position="92"/>
        <end position="125"/>
    </location>
</feature>
<comment type="caution">
    <text evidence="2">The sequence shown here is derived from an EMBL/GenBank/DDBJ whole genome shotgun (WGS) entry which is preliminary data.</text>
</comment>
<feature type="compositionally biased region" description="Acidic residues" evidence="1">
    <location>
        <begin position="108"/>
        <end position="119"/>
    </location>
</feature>
<evidence type="ECO:0000313" key="4">
    <source>
        <dbReference type="Proteomes" id="UP000677228"/>
    </source>
</evidence>
<protein>
    <submittedName>
        <fullName evidence="2">Uncharacterized protein</fullName>
    </submittedName>
</protein>